<evidence type="ECO:0000256" key="4">
    <source>
        <dbReference type="ARBA" id="ARBA00023136"/>
    </source>
</evidence>
<sequence length="126" mass="13711">MNKWWAYAGWIGIVVIALLFIQAGVLKLIGEQTTVEGFEQMGYPAWFRIAIGVLEITGAIALIIRASSRYGAVLLASIMVGAILSVLLKGQAGEGILPALFLCFLIWIAVVRKPTNRCKSKETMIS</sequence>
<comment type="caution">
    <text evidence="6">The sequence shown here is derived from an EMBL/GenBank/DDBJ whole genome shotgun (WGS) entry which is preliminary data.</text>
</comment>
<dbReference type="EMBL" id="JAVDQG010000001">
    <property type="protein sequence ID" value="MDR6224431.1"/>
    <property type="molecule type" value="Genomic_DNA"/>
</dbReference>
<protein>
    <submittedName>
        <fullName evidence="6">Membrane protein YphA (DoxX/SURF4 family)</fullName>
    </submittedName>
</protein>
<dbReference type="Proteomes" id="UP001185012">
    <property type="component" value="Unassembled WGS sequence"/>
</dbReference>
<evidence type="ECO:0000256" key="3">
    <source>
        <dbReference type="ARBA" id="ARBA00022989"/>
    </source>
</evidence>
<evidence type="ECO:0000313" key="7">
    <source>
        <dbReference type="Proteomes" id="UP001185012"/>
    </source>
</evidence>
<reference evidence="6 7" key="1">
    <citation type="submission" date="2023-07" db="EMBL/GenBank/DDBJ databases">
        <title>Genomic Encyclopedia of Type Strains, Phase IV (KMG-IV): sequencing the most valuable type-strain genomes for metagenomic binning, comparative biology and taxonomic classification.</title>
        <authorList>
            <person name="Goeker M."/>
        </authorList>
    </citation>
    <scope>NUCLEOTIDE SEQUENCE [LARGE SCALE GENOMIC DNA]</scope>
    <source>
        <strain evidence="6 7">DSM 45903</strain>
    </source>
</reference>
<keyword evidence="4 5" id="KW-0472">Membrane</keyword>
<gene>
    <name evidence="6" type="ORF">JOE21_000419</name>
</gene>
<name>A0ABU1II28_9BACL</name>
<evidence type="ECO:0000256" key="1">
    <source>
        <dbReference type="ARBA" id="ARBA00004141"/>
    </source>
</evidence>
<evidence type="ECO:0000313" key="6">
    <source>
        <dbReference type="EMBL" id="MDR6224431.1"/>
    </source>
</evidence>
<organism evidence="6 7">
    <name type="scientific">Desmospora profundinema</name>
    <dbReference type="NCBI Taxonomy" id="1571184"/>
    <lineage>
        <taxon>Bacteria</taxon>
        <taxon>Bacillati</taxon>
        <taxon>Bacillota</taxon>
        <taxon>Bacilli</taxon>
        <taxon>Bacillales</taxon>
        <taxon>Thermoactinomycetaceae</taxon>
        <taxon>Desmospora</taxon>
    </lineage>
</organism>
<feature type="transmembrane region" description="Helical" evidence="5">
    <location>
        <begin position="71"/>
        <end position="89"/>
    </location>
</feature>
<dbReference type="RefSeq" id="WP_309861773.1">
    <property type="nucleotide sequence ID" value="NZ_JAVDQG010000001.1"/>
</dbReference>
<dbReference type="Pfam" id="PF13564">
    <property type="entry name" value="DoxX_2"/>
    <property type="match status" value="1"/>
</dbReference>
<keyword evidence="2 5" id="KW-0812">Transmembrane</keyword>
<keyword evidence="3 5" id="KW-1133">Transmembrane helix</keyword>
<comment type="subcellular location">
    <subcellularLocation>
        <location evidence="1">Membrane</location>
        <topology evidence="1">Multi-pass membrane protein</topology>
    </subcellularLocation>
</comment>
<keyword evidence="7" id="KW-1185">Reference proteome</keyword>
<accession>A0ABU1II28</accession>
<feature type="transmembrane region" description="Helical" evidence="5">
    <location>
        <begin position="95"/>
        <end position="111"/>
    </location>
</feature>
<evidence type="ECO:0000256" key="5">
    <source>
        <dbReference type="SAM" id="Phobius"/>
    </source>
</evidence>
<proteinExistence type="predicted"/>
<feature type="transmembrane region" description="Helical" evidence="5">
    <location>
        <begin position="45"/>
        <end position="64"/>
    </location>
</feature>
<feature type="transmembrane region" description="Helical" evidence="5">
    <location>
        <begin position="7"/>
        <end position="25"/>
    </location>
</feature>
<evidence type="ECO:0000256" key="2">
    <source>
        <dbReference type="ARBA" id="ARBA00022692"/>
    </source>
</evidence>
<dbReference type="InterPro" id="IPR032808">
    <property type="entry name" value="DoxX"/>
</dbReference>